<dbReference type="Proteomes" id="UP001327560">
    <property type="component" value="Chromosome 2"/>
</dbReference>
<dbReference type="AlphaFoldDB" id="A0AAQ3Q6J5"/>
<proteinExistence type="predicted"/>
<name>A0AAQ3Q6J5_9LILI</name>
<reference evidence="1 2" key="1">
    <citation type="submission" date="2023-10" db="EMBL/GenBank/DDBJ databases">
        <title>Chromosome-scale genome assembly provides insights into flower coloration mechanisms of Canna indica.</title>
        <authorList>
            <person name="Li C."/>
        </authorList>
    </citation>
    <scope>NUCLEOTIDE SEQUENCE [LARGE SCALE GENOMIC DNA]</scope>
    <source>
        <tissue evidence="1">Flower</tissue>
    </source>
</reference>
<dbReference type="PANTHER" id="PTHR31973">
    <property type="entry name" value="POLYPROTEIN, PUTATIVE-RELATED"/>
    <property type="match status" value="1"/>
</dbReference>
<evidence type="ECO:0000313" key="2">
    <source>
        <dbReference type="Proteomes" id="UP001327560"/>
    </source>
</evidence>
<sequence length="142" mass="16491">MTSTLCSRVHNSKILNRKWVAQKIHKAMTINKNLKFRGIVEEVRQNYFVDITLSKAVRAIKIAKQRIEGDVSKQYEKLYEFCSEIRMTNPRSTTIMKTESTTSNARQRHFQRINICLKPVVIGFLTSRRPILDLDGCFLKGT</sequence>
<dbReference type="EMBL" id="CP136891">
    <property type="protein sequence ID" value="WOK97734.1"/>
    <property type="molecule type" value="Genomic_DNA"/>
</dbReference>
<dbReference type="PANTHER" id="PTHR31973:SF191">
    <property type="entry name" value="OS05G0489400 PROTEIN"/>
    <property type="match status" value="1"/>
</dbReference>
<evidence type="ECO:0000313" key="1">
    <source>
        <dbReference type="EMBL" id="WOK97734.1"/>
    </source>
</evidence>
<gene>
    <name evidence="1" type="ORF">Cni_G06442</name>
</gene>
<protein>
    <submittedName>
        <fullName evidence="1">Uncharacterized protein</fullName>
    </submittedName>
</protein>
<keyword evidence="2" id="KW-1185">Reference proteome</keyword>
<organism evidence="1 2">
    <name type="scientific">Canna indica</name>
    <name type="common">Indian-shot</name>
    <dbReference type="NCBI Taxonomy" id="4628"/>
    <lineage>
        <taxon>Eukaryota</taxon>
        <taxon>Viridiplantae</taxon>
        <taxon>Streptophyta</taxon>
        <taxon>Embryophyta</taxon>
        <taxon>Tracheophyta</taxon>
        <taxon>Spermatophyta</taxon>
        <taxon>Magnoliopsida</taxon>
        <taxon>Liliopsida</taxon>
        <taxon>Zingiberales</taxon>
        <taxon>Cannaceae</taxon>
        <taxon>Canna</taxon>
    </lineage>
</organism>
<accession>A0AAQ3Q6J5</accession>